<dbReference type="PRINTS" id="PR01011">
    <property type="entry name" value="GLUTPROXDASE"/>
</dbReference>
<evidence type="ECO:0000259" key="7">
    <source>
        <dbReference type="PROSITE" id="PS51352"/>
    </source>
</evidence>
<dbReference type="InterPro" id="IPR000889">
    <property type="entry name" value="Glutathione_peroxidase"/>
</dbReference>
<dbReference type="GO" id="GO:0004601">
    <property type="term" value="F:peroxidase activity"/>
    <property type="evidence" value="ECO:0007669"/>
    <property type="project" value="UniProtKB-KW"/>
</dbReference>
<evidence type="ECO:0000256" key="6">
    <source>
        <dbReference type="RuleBase" id="RU000499"/>
    </source>
</evidence>
<evidence type="ECO:0000256" key="2">
    <source>
        <dbReference type="ARBA" id="ARBA00022559"/>
    </source>
</evidence>
<dbReference type="PROSITE" id="PS51352">
    <property type="entry name" value="THIOREDOXIN_2"/>
    <property type="match status" value="1"/>
</dbReference>
<dbReference type="EMBL" id="UYRX01000091">
    <property type="protein sequence ID" value="VDK73471.1"/>
    <property type="molecule type" value="Genomic_DNA"/>
</dbReference>
<dbReference type="PANTHER" id="PTHR11592:SF134">
    <property type="entry name" value="PHOSPHOLIPID HYDROPEROXIDE GLUTATHIONE PEROXIDASE"/>
    <property type="match status" value="1"/>
</dbReference>
<dbReference type="PANTHER" id="PTHR11592">
    <property type="entry name" value="GLUTATHIONE PEROXIDASE"/>
    <property type="match status" value="1"/>
</dbReference>
<dbReference type="PROSITE" id="PS51355">
    <property type="entry name" value="GLUTATHIONE_PEROXID_3"/>
    <property type="match status" value="1"/>
</dbReference>
<dbReference type="Pfam" id="PF00255">
    <property type="entry name" value="GSHPx"/>
    <property type="match status" value="1"/>
</dbReference>
<gene>
    <name evidence="8" type="ORF">NLS_LOCUS2124</name>
</gene>
<sequence>MGLFPGSKKWMSSEGIKRSLQLVVIALFITSCQAKTWLDTIYQFRVHDDAGAEVSLDRYRNRVVLIVNVASQCGLTHSNYAQLKDLHDKYKEQGLAIVAFPCNQFASQEPGNAEEIKRFVKETFDFEPDLYAKINVNGAEEHPLYTFLKSQKGGTLIDAIKWNFTKFLINRRGEVVKRYDPMVQPKDIEEDIVKLLNDHVDL</sequence>
<feature type="domain" description="Thioredoxin" evidence="7">
    <location>
        <begin position="35"/>
        <end position="201"/>
    </location>
</feature>
<dbReference type="GO" id="GO:0006979">
    <property type="term" value="P:response to oxidative stress"/>
    <property type="evidence" value="ECO:0007669"/>
    <property type="project" value="InterPro"/>
</dbReference>
<dbReference type="STRING" id="42156.A0A3P6U965"/>
<keyword evidence="9" id="KW-1185">Reference proteome</keyword>
<reference evidence="8 9" key="1">
    <citation type="submission" date="2018-08" db="EMBL/GenBank/DDBJ databases">
        <authorList>
            <person name="Laetsch R D."/>
            <person name="Stevens L."/>
            <person name="Kumar S."/>
            <person name="Blaxter L. M."/>
        </authorList>
    </citation>
    <scope>NUCLEOTIDE SEQUENCE [LARGE SCALE GENOMIC DNA]</scope>
</reference>
<dbReference type="AlphaFoldDB" id="A0A3P6U965"/>
<proteinExistence type="inferred from homology"/>
<evidence type="ECO:0000256" key="3">
    <source>
        <dbReference type="ARBA" id="ARBA00022933"/>
    </source>
</evidence>
<protein>
    <recommendedName>
        <fullName evidence="6">Glutathione peroxidase</fullName>
    </recommendedName>
</protein>
<dbReference type="Proteomes" id="UP000277928">
    <property type="component" value="Unassembled WGS sequence"/>
</dbReference>
<comment type="similarity">
    <text evidence="1 6">Belongs to the glutathione peroxidase family.</text>
</comment>
<evidence type="ECO:0000313" key="9">
    <source>
        <dbReference type="Proteomes" id="UP000277928"/>
    </source>
</evidence>
<dbReference type="InterPro" id="IPR029760">
    <property type="entry name" value="GPX_CS"/>
</dbReference>
<dbReference type="OMA" id="TNTHYTQ"/>
<dbReference type="PIRSF" id="PIRSF000303">
    <property type="entry name" value="Glutathion_perox"/>
    <property type="match status" value="1"/>
</dbReference>
<dbReference type="PROSITE" id="PS00460">
    <property type="entry name" value="GLUTATHIONE_PEROXID_1"/>
    <property type="match status" value="1"/>
</dbReference>
<dbReference type="CDD" id="cd00340">
    <property type="entry name" value="GSH_Peroxidase"/>
    <property type="match status" value="1"/>
</dbReference>
<keyword evidence="4 6" id="KW-0560">Oxidoreductase</keyword>
<evidence type="ECO:0000256" key="5">
    <source>
        <dbReference type="PIRSR" id="PIRSR000303-1"/>
    </source>
</evidence>
<keyword evidence="2 6" id="KW-0575">Peroxidase</keyword>
<dbReference type="InterPro" id="IPR013766">
    <property type="entry name" value="Thioredoxin_domain"/>
</dbReference>
<dbReference type="OrthoDB" id="446890at2759"/>
<name>A0A3P6U965_LITSI</name>
<dbReference type="FunFam" id="3.40.30.10:FF:000025">
    <property type="entry name" value="Glutathione peroxidase"/>
    <property type="match status" value="1"/>
</dbReference>
<accession>A0A3P6U965</accession>
<organism evidence="8 9">
    <name type="scientific">Litomosoides sigmodontis</name>
    <name type="common">Filarial nematode worm</name>
    <dbReference type="NCBI Taxonomy" id="42156"/>
    <lineage>
        <taxon>Eukaryota</taxon>
        <taxon>Metazoa</taxon>
        <taxon>Ecdysozoa</taxon>
        <taxon>Nematoda</taxon>
        <taxon>Chromadorea</taxon>
        <taxon>Rhabditida</taxon>
        <taxon>Spirurina</taxon>
        <taxon>Spiruromorpha</taxon>
        <taxon>Filarioidea</taxon>
        <taxon>Onchocercidae</taxon>
        <taxon>Litomosoides</taxon>
    </lineage>
</organism>
<dbReference type="InterPro" id="IPR029759">
    <property type="entry name" value="GPX_AS"/>
</dbReference>
<dbReference type="PROSITE" id="PS00763">
    <property type="entry name" value="GLUTATHIONE_PEROXID_2"/>
    <property type="match status" value="1"/>
</dbReference>
<dbReference type="InterPro" id="IPR036249">
    <property type="entry name" value="Thioredoxin-like_sf"/>
</dbReference>
<keyword evidence="3" id="KW-0712">Selenocysteine</keyword>
<evidence type="ECO:0000256" key="4">
    <source>
        <dbReference type="ARBA" id="ARBA00023002"/>
    </source>
</evidence>
<evidence type="ECO:0000256" key="1">
    <source>
        <dbReference type="ARBA" id="ARBA00006926"/>
    </source>
</evidence>
<dbReference type="Gene3D" id="3.40.30.10">
    <property type="entry name" value="Glutaredoxin"/>
    <property type="match status" value="1"/>
</dbReference>
<evidence type="ECO:0000313" key="8">
    <source>
        <dbReference type="EMBL" id="VDK73471.1"/>
    </source>
</evidence>
<dbReference type="SUPFAM" id="SSF52833">
    <property type="entry name" value="Thioredoxin-like"/>
    <property type="match status" value="1"/>
</dbReference>
<feature type="active site" evidence="5">
    <location>
        <position position="73"/>
    </location>
</feature>